<keyword evidence="4" id="KW-1185">Reference proteome</keyword>
<sequence length="96" mass="10638">MPDPKPLDLSRLRAIGWSTWDPIGLREPGADWCDQPFTDEYDSYLIEAASGLGDGWSVEKARDYLLSIASDHMGLPQVSRDTAEATAKAIADYLHE</sequence>
<name>A0AAC9FEB6_AMIAI</name>
<evidence type="ECO:0000313" key="3">
    <source>
        <dbReference type="Proteomes" id="UP000075755"/>
    </source>
</evidence>
<proteinExistence type="predicted"/>
<dbReference type="EMBL" id="CP015005">
    <property type="protein sequence ID" value="AMS44085.1"/>
    <property type="molecule type" value="Genomic_DNA"/>
</dbReference>
<dbReference type="EMBL" id="JACICB010000006">
    <property type="protein sequence ID" value="MBB3705524.1"/>
    <property type="molecule type" value="Genomic_DNA"/>
</dbReference>
<evidence type="ECO:0000313" key="1">
    <source>
        <dbReference type="EMBL" id="AMS44085.1"/>
    </source>
</evidence>
<accession>A0AAC9FEB6</accession>
<evidence type="ECO:0000313" key="4">
    <source>
        <dbReference type="Proteomes" id="UP000577697"/>
    </source>
</evidence>
<gene>
    <name evidence="1" type="ORF">AA2016_5178</name>
    <name evidence="2" type="ORF">FHS67_001839</name>
</gene>
<dbReference type="Proteomes" id="UP000577697">
    <property type="component" value="Unassembled WGS sequence"/>
</dbReference>
<dbReference type="Proteomes" id="UP000075755">
    <property type="component" value="Chromosome"/>
</dbReference>
<dbReference type="KEGG" id="aak:AA2016_5178"/>
<dbReference type="RefSeq" id="WP_067965201.1">
    <property type="nucleotide sequence ID" value="NZ_CP015005.1"/>
</dbReference>
<reference evidence="1 3" key="1">
    <citation type="submission" date="2016-03" db="EMBL/GenBank/DDBJ databases">
        <title>Complete genome of Aminobacter aminovorans KCTC 2477.</title>
        <authorList>
            <person name="Kim K.M."/>
        </authorList>
    </citation>
    <scope>NUCLEOTIDE SEQUENCE [LARGE SCALE GENOMIC DNA]</scope>
    <source>
        <strain evidence="1 3">KCTC 2477</strain>
    </source>
</reference>
<organism evidence="1 3">
    <name type="scientific">Aminobacter aminovorans</name>
    <name type="common">Chelatobacter heintzii</name>
    <dbReference type="NCBI Taxonomy" id="83263"/>
    <lineage>
        <taxon>Bacteria</taxon>
        <taxon>Pseudomonadati</taxon>
        <taxon>Pseudomonadota</taxon>
        <taxon>Alphaproteobacteria</taxon>
        <taxon>Hyphomicrobiales</taxon>
        <taxon>Phyllobacteriaceae</taxon>
        <taxon>Aminobacter</taxon>
    </lineage>
</organism>
<protein>
    <submittedName>
        <fullName evidence="1">Uncharacterized protein</fullName>
    </submittedName>
</protein>
<dbReference type="AlphaFoldDB" id="A0AAC9FEB6"/>
<evidence type="ECO:0000313" key="2">
    <source>
        <dbReference type="EMBL" id="MBB3705524.1"/>
    </source>
</evidence>
<reference evidence="2 4" key="2">
    <citation type="submission" date="2020-08" db="EMBL/GenBank/DDBJ databases">
        <title>Genomic Encyclopedia of Type Strains, Phase IV (KMG-IV): sequencing the most valuable type-strain genomes for metagenomic binning, comparative biology and taxonomic classification.</title>
        <authorList>
            <person name="Goeker M."/>
        </authorList>
    </citation>
    <scope>NUCLEOTIDE SEQUENCE [LARGE SCALE GENOMIC DNA]</scope>
    <source>
        <strain evidence="2 4">DSM 10368</strain>
    </source>
</reference>